<keyword evidence="5 7" id="KW-1133">Transmembrane helix</keyword>
<gene>
    <name evidence="9" type="ORF">IAB02_05810</name>
</gene>
<comment type="caution">
    <text evidence="9">The sequence shown here is derived from an EMBL/GenBank/DDBJ whole genome shotgun (WGS) entry which is preliminary data.</text>
</comment>
<evidence type="ECO:0000256" key="6">
    <source>
        <dbReference type="ARBA" id="ARBA00023136"/>
    </source>
</evidence>
<evidence type="ECO:0000313" key="10">
    <source>
        <dbReference type="Proteomes" id="UP000824072"/>
    </source>
</evidence>
<dbReference type="Gene3D" id="1.20.1250.20">
    <property type="entry name" value="MFS general substrate transporter like domains"/>
    <property type="match status" value="1"/>
</dbReference>
<comment type="subcellular location">
    <subcellularLocation>
        <location evidence="1">Cell membrane</location>
        <topology evidence="1">Multi-pass membrane protein</topology>
    </subcellularLocation>
</comment>
<evidence type="ECO:0000256" key="7">
    <source>
        <dbReference type="SAM" id="Phobius"/>
    </source>
</evidence>
<dbReference type="PROSITE" id="PS50850">
    <property type="entry name" value="MFS"/>
    <property type="match status" value="1"/>
</dbReference>
<evidence type="ECO:0000256" key="5">
    <source>
        <dbReference type="ARBA" id="ARBA00022989"/>
    </source>
</evidence>
<keyword evidence="6 7" id="KW-0472">Membrane</keyword>
<dbReference type="GO" id="GO:0022857">
    <property type="term" value="F:transmembrane transporter activity"/>
    <property type="evidence" value="ECO:0007669"/>
    <property type="project" value="InterPro"/>
</dbReference>
<accession>A0A9D1LCS9</accession>
<protein>
    <submittedName>
        <fullName evidence="9">MFS transporter</fullName>
    </submittedName>
</protein>
<feature type="transmembrane region" description="Helical" evidence="7">
    <location>
        <begin position="219"/>
        <end position="240"/>
    </location>
</feature>
<dbReference type="InterPro" id="IPR011701">
    <property type="entry name" value="MFS"/>
</dbReference>
<evidence type="ECO:0000256" key="1">
    <source>
        <dbReference type="ARBA" id="ARBA00004651"/>
    </source>
</evidence>
<dbReference type="InterPro" id="IPR036259">
    <property type="entry name" value="MFS_trans_sf"/>
</dbReference>
<feature type="transmembrane region" description="Helical" evidence="7">
    <location>
        <begin position="137"/>
        <end position="161"/>
    </location>
</feature>
<feature type="transmembrane region" description="Helical" evidence="7">
    <location>
        <begin position="167"/>
        <end position="187"/>
    </location>
</feature>
<dbReference type="Pfam" id="PF07690">
    <property type="entry name" value="MFS_1"/>
    <property type="match status" value="1"/>
</dbReference>
<dbReference type="PANTHER" id="PTHR23514">
    <property type="entry name" value="BYPASS OF STOP CODON PROTEIN 6"/>
    <property type="match status" value="1"/>
</dbReference>
<keyword evidence="3" id="KW-0813">Transport</keyword>
<feature type="non-terminal residue" evidence="9">
    <location>
        <position position="250"/>
    </location>
</feature>
<dbReference type="SUPFAM" id="SSF103473">
    <property type="entry name" value="MFS general substrate transporter"/>
    <property type="match status" value="1"/>
</dbReference>
<evidence type="ECO:0000259" key="8">
    <source>
        <dbReference type="PROSITE" id="PS50850"/>
    </source>
</evidence>
<keyword evidence="4 7" id="KW-0812">Transmembrane</keyword>
<reference evidence="9" key="1">
    <citation type="submission" date="2020-10" db="EMBL/GenBank/DDBJ databases">
        <authorList>
            <person name="Gilroy R."/>
        </authorList>
    </citation>
    <scope>NUCLEOTIDE SEQUENCE</scope>
    <source>
        <strain evidence="9">ChiHcec3-11533</strain>
    </source>
</reference>
<dbReference type="Proteomes" id="UP000824072">
    <property type="component" value="Unassembled WGS sequence"/>
</dbReference>
<feature type="domain" description="Major facilitator superfamily (MFS) profile" evidence="8">
    <location>
        <begin position="11"/>
        <end position="250"/>
    </location>
</feature>
<sequence>MQKSLARRAVTWLTVAILLLVCGYALCNNLINITMNPIIDEFSLAGANQGMMSSMISLGSLVALFLTPLLQGRVKKFWMLAFSGALEGLMLLLTGASSNFPALLAVCVVLGMGGGLTDSYANSYIIDLHRENSAKCLGLLHGCFGVGGLLTPLLASYVLSYSGWRDVYWVSAGVFGALFLGFVLIGLKTHRRIDVREVSSETKLSGSMLKGYLSRPRNVFLLIAGVFYAASQIGVTGWIARYMTLRFDAE</sequence>
<feature type="transmembrane region" description="Helical" evidence="7">
    <location>
        <begin position="77"/>
        <end position="96"/>
    </location>
</feature>
<dbReference type="InterPro" id="IPR051788">
    <property type="entry name" value="MFS_Transporter"/>
</dbReference>
<evidence type="ECO:0000256" key="2">
    <source>
        <dbReference type="ARBA" id="ARBA00008335"/>
    </source>
</evidence>
<dbReference type="PANTHER" id="PTHR23514:SF3">
    <property type="entry name" value="BYPASS OF STOP CODON PROTEIN 6"/>
    <property type="match status" value="1"/>
</dbReference>
<feature type="transmembrane region" description="Helical" evidence="7">
    <location>
        <begin position="51"/>
        <end position="70"/>
    </location>
</feature>
<comment type="similarity">
    <text evidence="2">Belongs to the major facilitator superfamily.</text>
</comment>
<evidence type="ECO:0000256" key="4">
    <source>
        <dbReference type="ARBA" id="ARBA00022692"/>
    </source>
</evidence>
<dbReference type="AlphaFoldDB" id="A0A9D1LCS9"/>
<dbReference type="EMBL" id="DVMU01000128">
    <property type="protein sequence ID" value="HIU34061.1"/>
    <property type="molecule type" value="Genomic_DNA"/>
</dbReference>
<dbReference type="InterPro" id="IPR020846">
    <property type="entry name" value="MFS_dom"/>
</dbReference>
<dbReference type="GO" id="GO:0005886">
    <property type="term" value="C:plasma membrane"/>
    <property type="evidence" value="ECO:0007669"/>
    <property type="project" value="UniProtKB-SubCell"/>
</dbReference>
<evidence type="ECO:0000313" key="9">
    <source>
        <dbReference type="EMBL" id="HIU34061.1"/>
    </source>
</evidence>
<organism evidence="9 10">
    <name type="scientific">Candidatus Pullichristensenella excrementigallinarum</name>
    <dbReference type="NCBI Taxonomy" id="2840907"/>
    <lineage>
        <taxon>Bacteria</taxon>
        <taxon>Bacillati</taxon>
        <taxon>Bacillota</taxon>
        <taxon>Clostridia</taxon>
        <taxon>Candidatus Pullichristensenella</taxon>
    </lineage>
</organism>
<proteinExistence type="inferred from homology"/>
<evidence type="ECO:0000256" key="3">
    <source>
        <dbReference type="ARBA" id="ARBA00022448"/>
    </source>
</evidence>
<reference evidence="9" key="2">
    <citation type="journal article" date="2021" name="PeerJ">
        <title>Extensive microbial diversity within the chicken gut microbiome revealed by metagenomics and culture.</title>
        <authorList>
            <person name="Gilroy R."/>
            <person name="Ravi A."/>
            <person name="Getino M."/>
            <person name="Pursley I."/>
            <person name="Horton D.L."/>
            <person name="Alikhan N.F."/>
            <person name="Baker D."/>
            <person name="Gharbi K."/>
            <person name="Hall N."/>
            <person name="Watson M."/>
            <person name="Adriaenssens E.M."/>
            <person name="Foster-Nyarko E."/>
            <person name="Jarju S."/>
            <person name="Secka A."/>
            <person name="Antonio M."/>
            <person name="Oren A."/>
            <person name="Chaudhuri R.R."/>
            <person name="La Ragione R."/>
            <person name="Hildebrand F."/>
            <person name="Pallen M.J."/>
        </authorList>
    </citation>
    <scope>NUCLEOTIDE SEQUENCE</scope>
    <source>
        <strain evidence="9">ChiHcec3-11533</strain>
    </source>
</reference>
<feature type="transmembrane region" description="Helical" evidence="7">
    <location>
        <begin position="102"/>
        <end position="125"/>
    </location>
</feature>
<name>A0A9D1LCS9_9FIRM</name>